<dbReference type="PROSITE" id="PS51379">
    <property type="entry name" value="4FE4S_FER_2"/>
    <property type="match status" value="1"/>
</dbReference>
<dbReference type="Pfam" id="PF05187">
    <property type="entry name" value="Fer4_ETF_QO"/>
    <property type="match status" value="1"/>
</dbReference>
<reference evidence="12 13" key="1">
    <citation type="submission" date="2019-04" db="EMBL/GenBank/DDBJ databases">
        <authorList>
            <person name="Li M."/>
            <person name="Gao C."/>
        </authorList>
    </citation>
    <scope>NUCLEOTIDE SEQUENCE [LARGE SCALE GENOMIC DNA]</scope>
    <source>
        <strain evidence="12 13">BGMRC 2031</strain>
    </source>
</reference>
<evidence type="ECO:0000256" key="2">
    <source>
        <dbReference type="ARBA" id="ARBA00009192"/>
    </source>
</evidence>
<dbReference type="Gene3D" id="3.30.70.20">
    <property type="match status" value="1"/>
</dbReference>
<proteinExistence type="predicted"/>
<keyword evidence="6 10" id="KW-0249">Electron transport</keyword>
<accession>A0ABY2SG88</accession>
<sequence>MNKTLFGTVAERLDHNRYDTDADLSHIEVDQAAARATNAGPLLVRVCPANVYSLQPDGSVGVMYAACLECGTCLAVAPPGVLKWHYPRGGKGIIYREG</sequence>
<evidence type="ECO:0000256" key="9">
    <source>
        <dbReference type="ARBA" id="ARBA00023231"/>
    </source>
</evidence>
<dbReference type="PANTHER" id="PTHR43082">
    <property type="entry name" value="FERREDOXIN-LIKE"/>
    <property type="match status" value="1"/>
</dbReference>
<dbReference type="PIRSF" id="PIRSF036548">
    <property type="entry name" value="Fdx_FixX"/>
    <property type="match status" value="1"/>
</dbReference>
<organism evidence="12 13">
    <name type="scientific">Martelella alba</name>
    <dbReference type="NCBI Taxonomy" id="2590451"/>
    <lineage>
        <taxon>Bacteria</taxon>
        <taxon>Pseudomonadati</taxon>
        <taxon>Pseudomonadota</taxon>
        <taxon>Alphaproteobacteria</taxon>
        <taxon>Hyphomicrobiales</taxon>
        <taxon>Aurantimonadaceae</taxon>
        <taxon>Martelella</taxon>
    </lineage>
</organism>
<evidence type="ECO:0000256" key="5">
    <source>
        <dbReference type="ARBA" id="ARBA00022723"/>
    </source>
</evidence>
<dbReference type="RefSeq" id="WP_136991849.1">
    <property type="nucleotide sequence ID" value="NZ_SZPQ01000033.1"/>
</dbReference>
<name>A0ABY2SG88_9HYPH</name>
<comment type="similarity">
    <text evidence="2">To ferredoxins from P.putida and C.tartarivorum, ferredoxin I from A.vinelandii, ferredoxin II from D.desulfuricans.</text>
</comment>
<keyword evidence="5 10" id="KW-0479">Metal-binding</keyword>
<dbReference type="InterPro" id="IPR012206">
    <property type="entry name" value="Fd_FixX"/>
</dbReference>
<feature type="domain" description="4Fe-4S ferredoxin-type" evidence="11">
    <location>
        <begin position="58"/>
        <end position="87"/>
    </location>
</feature>
<dbReference type="InterPro" id="IPR017896">
    <property type="entry name" value="4Fe4S_Fe-S-bd"/>
</dbReference>
<evidence type="ECO:0000256" key="10">
    <source>
        <dbReference type="PIRNR" id="PIRNR036548"/>
    </source>
</evidence>
<dbReference type="SUPFAM" id="SSF54862">
    <property type="entry name" value="4Fe-4S ferredoxins"/>
    <property type="match status" value="1"/>
</dbReference>
<evidence type="ECO:0000256" key="7">
    <source>
        <dbReference type="ARBA" id="ARBA00023004"/>
    </source>
</evidence>
<evidence type="ECO:0000313" key="12">
    <source>
        <dbReference type="EMBL" id="TKI04106.1"/>
    </source>
</evidence>
<evidence type="ECO:0000259" key="11">
    <source>
        <dbReference type="PROSITE" id="PS51379"/>
    </source>
</evidence>
<evidence type="ECO:0000256" key="1">
    <source>
        <dbReference type="ARBA" id="ARBA00003208"/>
    </source>
</evidence>
<comment type="function">
    <text evidence="1 10">Could be a 3Fe-4S cluster-containing protein.</text>
</comment>
<dbReference type="Proteomes" id="UP000305202">
    <property type="component" value="Unassembled WGS sequence"/>
</dbReference>
<dbReference type="PANTHER" id="PTHR43082:SF3">
    <property type="entry name" value="FERREDOXIN-LIKE PROTEIN YDIT"/>
    <property type="match status" value="1"/>
</dbReference>
<keyword evidence="13" id="KW-1185">Reference proteome</keyword>
<dbReference type="InterPro" id="IPR007859">
    <property type="entry name" value="ETF-QO/FixX_C"/>
</dbReference>
<evidence type="ECO:0000313" key="13">
    <source>
        <dbReference type="Proteomes" id="UP000305202"/>
    </source>
</evidence>
<evidence type="ECO:0000256" key="3">
    <source>
        <dbReference type="ARBA" id="ARBA00020378"/>
    </source>
</evidence>
<keyword evidence="8 10" id="KW-0411">Iron-sulfur</keyword>
<protein>
    <recommendedName>
        <fullName evidence="3 10">Ferredoxin-like protein</fullName>
    </recommendedName>
</protein>
<comment type="caution">
    <text evidence="12">The sequence shown here is derived from an EMBL/GenBank/DDBJ whole genome shotgun (WGS) entry which is preliminary data.</text>
</comment>
<gene>
    <name evidence="12" type="ORF">FCN80_19280</name>
</gene>
<evidence type="ECO:0000256" key="6">
    <source>
        <dbReference type="ARBA" id="ARBA00022982"/>
    </source>
</evidence>
<keyword evidence="7 10" id="KW-0408">Iron</keyword>
<dbReference type="EMBL" id="SZPQ01000033">
    <property type="protein sequence ID" value="TKI04106.1"/>
    <property type="molecule type" value="Genomic_DNA"/>
</dbReference>
<evidence type="ECO:0000256" key="4">
    <source>
        <dbReference type="ARBA" id="ARBA00022448"/>
    </source>
</evidence>
<evidence type="ECO:0000256" key="8">
    <source>
        <dbReference type="ARBA" id="ARBA00023014"/>
    </source>
</evidence>
<keyword evidence="9" id="KW-0535">Nitrogen fixation</keyword>
<keyword evidence="4 10" id="KW-0813">Transport</keyword>